<dbReference type="EMBL" id="CYYP01000016">
    <property type="protein sequence ID" value="CUO47176.1"/>
    <property type="molecule type" value="Genomic_DNA"/>
</dbReference>
<evidence type="ECO:0000313" key="1">
    <source>
        <dbReference type="EMBL" id="CUO47176.1"/>
    </source>
</evidence>
<proteinExistence type="predicted"/>
<name>A0A174FEB8_9ACTN</name>
<dbReference type="Proteomes" id="UP000095468">
    <property type="component" value="Unassembled WGS sequence"/>
</dbReference>
<gene>
    <name evidence="1" type="ORF">ERS852381_01646</name>
</gene>
<organism evidence="1 2">
    <name type="scientific">Collinsella aerofaciens</name>
    <dbReference type="NCBI Taxonomy" id="74426"/>
    <lineage>
        <taxon>Bacteria</taxon>
        <taxon>Bacillati</taxon>
        <taxon>Actinomycetota</taxon>
        <taxon>Coriobacteriia</taxon>
        <taxon>Coriobacteriales</taxon>
        <taxon>Coriobacteriaceae</taxon>
        <taxon>Collinsella</taxon>
    </lineage>
</organism>
<sequence length="218" mass="24126">MGAAHRSAARAWGARPVPFRTRKLSPIAPRVLRGQPVGGQGAADRWTAPSRHPRWRRGRPRGLPLFSLYKPTFALSALGVSGLALVEGIFVVRGEVEPIFVLMPLSGGAQSATGFCRHVYPDGSFAPYFQQINSGTLFQSNTLRQRGLYLIGDRAPLAFYKFVNVVLQFITDLLAETDEGIKMLCLQWTARFPRSYGLSKVYDHICDSEQLGAQLIHL</sequence>
<protein>
    <submittedName>
        <fullName evidence="1">Uncharacterized protein</fullName>
    </submittedName>
</protein>
<evidence type="ECO:0000313" key="2">
    <source>
        <dbReference type="Proteomes" id="UP000095468"/>
    </source>
</evidence>
<reference evidence="1 2" key="1">
    <citation type="submission" date="2015-09" db="EMBL/GenBank/DDBJ databases">
        <authorList>
            <consortium name="Pathogen Informatics"/>
        </authorList>
    </citation>
    <scope>NUCLEOTIDE SEQUENCE [LARGE SCALE GENOMIC DNA]</scope>
    <source>
        <strain evidence="1 2">2789STDY5608823</strain>
    </source>
</reference>
<dbReference type="AlphaFoldDB" id="A0A174FEB8"/>
<accession>A0A174FEB8</accession>